<dbReference type="EMBL" id="JACRSY010000016">
    <property type="protein sequence ID" value="MBC8580096.1"/>
    <property type="molecule type" value="Genomic_DNA"/>
</dbReference>
<dbReference type="Pfam" id="PF00534">
    <property type="entry name" value="Glycos_transf_1"/>
    <property type="match status" value="1"/>
</dbReference>
<evidence type="ECO:0000256" key="3">
    <source>
        <dbReference type="ARBA" id="ARBA00010281"/>
    </source>
</evidence>
<keyword evidence="11" id="KW-1185">Reference proteome</keyword>
<dbReference type="AlphaFoldDB" id="A0A926EI64"/>
<dbReference type="InterPro" id="IPR013534">
    <property type="entry name" value="Starch_synth_cat_dom"/>
</dbReference>
<dbReference type="GO" id="GO:0009011">
    <property type="term" value="F:alpha-1,4-glucan glucosyltransferase (ADP-glucose donor) activity"/>
    <property type="evidence" value="ECO:0007669"/>
    <property type="project" value="UniProtKB-UniRule"/>
</dbReference>
<keyword evidence="4 7" id="KW-0328">Glycosyltransferase</keyword>
<evidence type="ECO:0000313" key="10">
    <source>
        <dbReference type="EMBL" id="MBC8580096.1"/>
    </source>
</evidence>
<dbReference type="GO" id="GO:0004373">
    <property type="term" value="F:alpha-1,4-glucan glucosyltransferase (UDP-glucose donor) activity"/>
    <property type="evidence" value="ECO:0007669"/>
    <property type="project" value="InterPro"/>
</dbReference>
<evidence type="ECO:0000313" key="11">
    <source>
        <dbReference type="Proteomes" id="UP000655830"/>
    </source>
</evidence>
<keyword evidence="5 7" id="KW-0808">Transferase</keyword>
<organism evidence="10 11">
    <name type="scientific">Zhenhengia yiwuensis</name>
    <dbReference type="NCBI Taxonomy" id="2763666"/>
    <lineage>
        <taxon>Bacteria</taxon>
        <taxon>Bacillati</taxon>
        <taxon>Bacillota</taxon>
        <taxon>Clostridia</taxon>
        <taxon>Lachnospirales</taxon>
        <taxon>Lachnospiraceae</taxon>
        <taxon>Zhenhengia</taxon>
    </lineage>
</organism>
<dbReference type="Pfam" id="PF08323">
    <property type="entry name" value="Glyco_transf_5"/>
    <property type="match status" value="1"/>
</dbReference>
<comment type="similarity">
    <text evidence="3 7">Belongs to the glycosyltransferase 1 family. Bacterial/plant glycogen synthase subfamily.</text>
</comment>
<proteinExistence type="inferred from homology"/>
<dbReference type="NCBIfam" id="TIGR02095">
    <property type="entry name" value="glgA"/>
    <property type="match status" value="1"/>
</dbReference>
<feature type="binding site" evidence="7">
    <location>
        <position position="20"/>
    </location>
    <ligand>
        <name>ADP-alpha-D-glucose</name>
        <dbReference type="ChEBI" id="CHEBI:57498"/>
    </ligand>
</feature>
<comment type="function">
    <text evidence="2 7">Synthesizes alpha-1,4-glucan chains using ADP-glucose.</text>
</comment>
<dbReference type="CDD" id="cd03791">
    <property type="entry name" value="GT5_Glycogen_synthase_DULL1-like"/>
    <property type="match status" value="1"/>
</dbReference>
<evidence type="ECO:0000256" key="4">
    <source>
        <dbReference type="ARBA" id="ARBA00022676"/>
    </source>
</evidence>
<reference evidence="10" key="1">
    <citation type="submission" date="2020-08" db="EMBL/GenBank/DDBJ databases">
        <title>Genome public.</title>
        <authorList>
            <person name="Liu C."/>
            <person name="Sun Q."/>
        </authorList>
    </citation>
    <scope>NUCLEOTIDE SEQUENCE</scope>
    <source>
        <strain evidence="10">NSJ-12</strain>
    </source>
</reference>
<comment type="pathway">
    <text evidence="7">Glycan biosynthesis; glycogen biosynthesis.</text>
</comment>
<dbReference type="PANTHER" id="PTHR45825:SF11">
    <property type="entry name" value="ALPHA AMYLASE DOMAIN-CONTAINING PROTEIN"/>
    <property type="match status" value="1"/>
</dbReference>
<dbReference type="InterPro" id="IPR001296">
    <property type="entry name" value="Glyco_trans_1"/>
</dbReference>
<name>A0A926EI64_9FIRM</name>
<dbReference type="NCBIfam" id="NF001898">
    <property type="entry name" value="PRK00654.1-1"/>
    <property type="match status" value="1"/>
</dbReference>
<evidence type="ECO:0000256" key="1">
    <source>
        <dbReference type="ARBA" id="ARBA00001478"/>
    </source>
</evidence>
<evidence type="ECO:0000256" key="6">
    <source>
        <dbReference type="ARBA" id="ARBA00023056"/>
    </source>
</evidence>
<dbReference type="GO" id="GO:0005978">
    <property type="term" value="P:glycogen biosynthetic process"/>
    <property type="evidence" value="ECO:0007669"/>
    <property type="project" value="UniProtKB-UniRule"/>
</dbReference>
<dbReference type="Proteomes" id="UP000655830">
    <property type="component" value="Unassembled WGS sequence"/>
</dbReference>
<gene>
    <name evidence="7 10" type="primary">glgA</name>
    <name evidence="10" type="ORF">H8718_11240</name>
</gene>
<dbReference type="InterPro" id="IPR011835">
    <property type="entry name" value="GS/SS"/>
</dbReference>
<feature type="domain" description="Glycosyl transferase family 1" evidence="8">
    <location>
        <begin position="300"/>
        <end position="459"/>
    </location>
</feature>
<dbReference type="PANTHER" id="PTHR45825">
    <property type="entry name" value="GRANULE-BOUND STARCH SYNTHASE 1, CHLOROPLASTIC/AMYLOPLASTIC"/>
    <property type="match status" value="1"/>
</dbReference>
<protein>
    <recommendedName>
        <fullName evidence="7">Glycogen synthase</fullName>
        <ecNumber evidence="7">2.4.1.21</ecNumber>
    </recommendedName>
    <alternativeName>
        <fullName evidence="7">Starch [bacterial glycogen] synthase</fullName>
    </alternativeName>
</protein>
<evidence type="ECO:0000259" key="8">
    <source>
        <dbReference type="Pfam" id="PF00534"/>
    </source>
</evidence>
<accession>A0A926EI64</accession>
<dbReference type="RefSeq" id="WP_249332969.1">
    <property type="nucleotide sequence ID" value="NZ_JACRSY010000016.1"/>
</dbReference>
<dbReference type="HAMAP" id="MF_00484">
    <property type="entry name" value="Glycogen_synth"/>
    <property type="match status" value="1"/>
</dbReference>
<evidence type="ECO:0000256" key="7">
    <source>
        <dbReference type="HAMAP-Rule" id="MF_00484"/>
    </source>
</evidence>
<dbReference type="SUPFAM" id="SSF53756">
    <property type="entry name" value="UDP-Glycosyltransferase/glycogen phosphorylase"/>
    <property type="match status" value="1"/>
</dbReference>
<comment type="caution">
    <text evidence="10">The sequence shown here is derived from an EMBL/GenBank/DDBJ whole genome shotgun (WGS) entry which is preliminary data.</text>
</comment>
<evidence type="ECO:0000259" key="9">
    <source>
        <dbReference type="Pfam" id="PF08323"/>
    </source>
</evidence>
<feature type="domain" description="Starch synthase catalytic" evidence="9">
    <location>
        <begin position="8"/>
        <end position="241"/>
    </location>
</feature>
<dbReference type="EC" id="2.4.1.21" evidence="7"/>
<comment type="catalytic activity">
    <reaction evidence="1 7">
        <text>[(1-&gt;4)-alpha-D-glucosyl](n) + ADP-alpha-D-glucose = [(1-&gt;4)-alpha-D-glucosyl](n+1) + ADP + H(+)</text>
        <dbReference type="Rhea" id="RHEA:18189"/>
        <dbReference type="Rhea" id="RHEA-COMP:9584"/>
        <dbReference type="Rhea" id="RHEA-COMP:9587"/>
        <dbReference type="ChEBI" id="CHEBI:15378"/>
        <dbReference type="ChEBI" id="CHEBI:15444"/>
        <dbReference type="ChEBI" id="CHEBI:57498"/>
        <dbReference type="ChEBI" id="CHEBI:456216"/>
        <dbReference type="EC" id="2.4.1.21"/>
    </reaction>
</comment>
<evidence type="ECO:0000256" key="2">
    <source>
        <dbReference type="ARBA" id="ARBA00002764"/>
    </source>
</evidence>
<keyword evidence="6 7" id="KW-0320">Glycogen biosynthesis</keyword>
<dbReference type="Gene3D" id="3.40.50.2000">
    <property type="entry name" value="Glycogen Phosphorylase B"/>
    <property type="match status" value="2"/>
</dbReference>
<evidence type="ECO:0000256" key="5">
    <source>
        <dbReference type="ARBA" id="ARBA00022679"/>
    </source>
</evidence>
<sequence>MENKPLKCLFVASEVAPYAKTGGLADVAGALPKQLKENGLDVRVVMPYYHQIENKFFDHASHFLTSFNVRLNWRNQGAGIYYDDTIIPTYFIKNDAYFYRDEFYGHHDDYERFAFFSKTVLDLLKHIDFQPDIIHCNDWQTGPIPLLLSEKYKYEPFYKDIKTVFTIHNMKYQGIFGKEQVLDVLELSEHYATSETLEFHGGLSYMKAGLLYCDQINTVSPTYAEEIKTWEYGCGLNQLLEKKLYGKLCGILNGIDYDKYNPQTDPHIYKHYDIEHLEDRKVNKHAFQEEYGLEVKDCMMIGIISRITDQKGFDLLKQTLEGSWMMDKIMNMDVQFVLLGTGDEDYENMFKHFSYKYGKRAGIFLTFNESLAQKIYAASDVFLMPSAFEPCGLGQLMAMRYGSVPIVRQTGGLKDTVIHYNEETKEGTGFEFVDYSGYWLYRKIQEAYTLYMEKPEDFKQVQLNAMNTCFSWNHSAKVYEEMYRKLIES</sequence>